<proteinExistence type="predicted"/>
<evidence type="ECO:0008006" key="5">
    <source>
        <dbReference type="Google" id="ProtNLM"/>
    </source>
</evidence>
<evidence type="ECO:0000256" key="2">
    <source>
        <dbReference type="SAM" id="Phobius"/>
    </source>
</evidence>
<keyword evidence="2" id="KW-0472">Membrane</keyword>
<feature type="region of interest" description="Disordered" evidence="1">
    <location>
        <begin position="810"/>
        <end position="835"/>
    </location>
</feature>
<keyword evidence="4" id="KW-1185">Reference proteome</keyword>
<evidence type="ECO:0000256" key="1">
    <source>
        <dbReference type="SAM" id="MobiDB-lite"/>
    </source>
</evidence>
<feature type="region of interest" description="Disordered" evidence="1">
    <location>
        <begin position="1378"/>
        <end position="1406"/>
    </location>
</feature>
<gene>
    <name evidence="3" type="ORF">BKA59DRAFT_487622</name>
</gene>
<dbReference type="Proteomes" id="UP000813427">
    <property type="component" value="Unassembled WGS sequence"/>
</dbReference>
<name>A0A8K0RMZ5_9HYPO</name>
<feature type="compositionally biased region" description="Polar residues" evidence="1">
    <location>
        <begin position="810"/>
        <end position="828"/>
    </location>
</feature>
<comment type="caution">
    <text evidence="3">The sequence shown here is derived from an EMBL/GenBank/DDBJ whole genome shotgun (WGS) entry which is preliminary data.</text>
</comment>
<dbReference type="OrthoDB" id="5361176at2759"/>
<feature type="transmembrane region" description="Helical" evidence="2">
    <location>
        <begin position="1304"/>
        <end position="1325"/>
    </location>
</feature>
<dbReference type="Gene3D" id="1.20.58.340">
    <property type="entry name" value="Magnesium transport protein CorA, transmembrane region"/>
    <property type="match status" value="1"/>
</dbReference>
<sequence length="1406" mass="161158">MPDPHRRDTSNSMNQQAAERKAYYSFGNDGLTATVAATGGLLQMTRFFPQANHKTGFCVDTPSIDHPFFVTDRATELYFRASDLYPEYIEPVWETDETMDDYQTPEFIHDRWPHFVLKSQDGMVLTTQFLISGNTIFQVSGFDSYTSLFNGTFPKIKVNNKLLIRELDYVNPPEITDPPYTTLVSDRADFMMRSRVIDQQNSTAISLFTTALSSSNSVSLEESDGDVLLVPGDELLTLFQNGAKFTIVIAFTLELQNTQTLPSTAPVSFQDYESAVEQLKPEYYEEQTFTSDPRLDFSLRRNLEHILSVCSIPVSPLDKNGHQTIALTCGDLDGHRVATSASFYSFQFLLLALKHFNRKHDEQGCPCQPLTKSPSRQTYVCHMRSRIQSTCEGHLRWVFERAARPKGLFIPNYWVSGDEITGWEDNAYLPGRSRVDIPFQIIKAGEFFKEFGYLPVSKERVTDVVEAWVKDLDEDNNLGLYAFACYKKNPFQSFYFTDHALIWWALRCAEDIRPQFRLRVPLEDGSKRSARMRQADRHRTKQYQKPRLYSSSVVQQHILKRFTIENPLTQKRMIALSRSPAHNRFLLRTKDTLLFRVMDLGLFKTTSDPETSGTWEDQVDIWRRTIDCQIRHEGNNDSKWQEPLRFAISVIMAQHGKRINSRSVENVRSHAMSTLLQSSSPNGLFPGAMDEIQEPLFYDTELMRDTYWSTTFEIPYILWKYGSGGGTILKEETSSPEEDLTDHDMVLRVQTSPVESRDIVGQHVSGNGPYHSRFPMKRTVPFNNVVYQENIVELFDEWLYNKPPFFVSQKSSAETQPDSKVAPSQTDMPTDHRVAKPETSAVQGNYTTSNHENTIASSWMRAIKQFILRPLMIASETPTSGLAVNGNGCPETAGVVVDVPRSHRRQKNSRTMAVYRPLREKRDVEEYMDEGRSPDDAKKRFWWFLSKDTRGNEICRETLCTKSPPATASPLLTSKGLNAFIERHQSLGKFFFEDTVAVLNTWLTELHLSFYTLAPTESSSGEHMQDQQNRRTLEFPAHDTTGTSRSLSRVAMSFHFEGDFFDRYWTCRYLQADPCADMTQIELARANPEEKTWLEELFWGGKIISQADLIKAPWRQRRVLELRLFDRIITQMHAGAEAILAEAKSLFQEGNIDGSNELIGEETEKVHYRAFVNTSKRFKKVQRILQVVEGDIAENLAKIELWQNREIERQMERPRWTFNDESRYRSVISKQSVFNDHTIQDLARTHCKIANYIDSLSKSLELMRMSLEQRRADDIQRFTYVTVVFLPLGFATGVYSMSELPSSRTLYSMVATAIAALFITMVLLYNSSRMALVWQKGPTPSWHQGSRVLEAESSTMKDENHVKAGGGGSRIIKRWLNTKEKHRKSGDESQSSTQSSKVIGDATNNV</sequence>
<evidence type="ECO:0000313" key="3">
    <source>
        <dbReference type="EMBL" id="KAH7233064.1"/>
    </source>
</evidence>
<dbReference type="EMBL" id="JAGPXF010000008">
    <property type="protein sequence ID" value="KAH7233064.1"/>
    <property type="molecule type" value="Genomic_DNA"/>
</dbReference>
<organism evidence="3 4">
    <name type="scientific">Fusarium tricinctum</name>
    <dbReference type="NCBI Taxonomy" id="61284"/>
    <lineage>
        <taxon>Eukaryota</taxon>
        <taxon>Fungi</taxon>
        <taxon>Dikarya</taxon>
        <taxon>Ascomycota</taxon>
        <taxon>Pezizomycotina</taxon>
        <taxon>Sordariomycetes</taxon>
        <taxon>Hypocreomycetidae</taxon>
        <taxon>Hypocreales</taxon>
        <taxon>Nectriaceae</taxon>
        <taxon>Fusarium</taxon>
        <taxon>Fusarium tricinctum species complex</taxon>
    </lineage>
</organism>
<reference evidence="3" key="1">
    <citation type="journal article" date="2021" name="Nat. Commun.">
        <title>Genetic determinants of endophytism in the Arabidopsis root mycobiome.</title>
        <authorList>
            <person name="Mesny F."/>
            <person name="Miyauchi S."/>
            <person name="Thiergart T."/>
            <person name="Pickel B."/>
            <person name="Atanasova L."/>
            <person name="Karlsson M."/>
            <person name="Huettel B."/>
            <person name="Barry K.W."/>
            <person name="Haridas S."/>
            <person name="Chen C."/>
            <person name="Bauer D."/>
            <person name="Andreopoulos W."/>
            <person name="Pangilinan J."/>
            <person name="LaButti K."/>
            <person name="Riley R."/>
            <person name="Lipzen A."/>
            <person name="Clum A."/>
            <person name="Drula E."/>
            <person name="Henrissat B."/>
            <person name="Kohler A."/>
            <person name="Grigoriev I.V."/>
            <person name="Martin F.M."/>
            <person name="Hacquard S."/>
        </authorList>
    </citation>
    <scope>NUCLEOTIDE SEQUENCE</scope>
    <source>
        <strain evidence="3">MPI-SDFR-AT-0068</strain>
    </source>
</reference>
<evidence type="ECO:0000313" key="4">
    <source>
        <dbReference type="Proteomes" id="UP000813427"/>
    </source>
</evidence>
<keyword evidence="2" id="KW-0812">Transmembrane</keyword>
<accession>A0A8K0RMZ5</accession>
<keyword evidence="2" id="KW-1133">Transmembrane helix</keyword>
<protein>
    <recommendedName>
        <fullName evidence="5">Mg2+ transporter protein</fullName>
    </recommendedName>
</protein>